<dbReference type="EMBL" id="SMFY01000002">
    <property type="protein sequence ID" value="TCK28163.1"/>
    <property type="molecule type" value="Genomic_DNA"/>
</dbReference>
<organism evidence="1 2">
    <name type="scientific">Ancylobacter aquaticus</name>
    <dbReference type="NCBI Taxonomy" id="100"/>
    <lineage>
        <taxon>Bacteria</taxon>
        <taxon>Pseudomonadati</taxon>
        <taxon>Pseudomonadota</taxon>
        <taxon>Alphaproteobacteria</taxon>
        <taxon>Hyphomicrobiales</taxon>
        <taxon>Xanthobacteraceae</taxon>
        <taxon>Ancylobacter</taxon>
    </lineage>
</organism>
<protein>
    <submittedName>
        <fullName evidence="1">Uncharacterized protein</fullName>
    </submittedName>
</protein>
<proteinExistence type="predicted"/>
<gene>
    <name evidence="1" type="ORF">EV667_2160</name>
</gene>
<keyword evidence="2" id="KW-1185">Reference proteome</keyword>
<comment type="caution">
    <text evidence="1">The sequence shown here is derived from an EMBL/GenBank/DDBJ whole genome shotgun (WGS) entry which is preliminary data.</text>
</comment>
<evidence type="ECO:0000313" key="2">
    <source>
        <dbReference type="Proteomes" id="UP000295030"/>
    </source>
</evidence>
<dbReference type="Proteomes" id="UP000295030">
    <property type="component" value="Unassembled WGS sequence"/>
</dbReference>
<evidence type="ECO:0000313" key="1">
    <source>
        <dbReference type="EMBL" id="TCK28163.1"/>
    </source>
</evidence>
<dbReference type="AlphaFoldDB" id="A0A4R1I2K4"/>
<sequence length="140" mass="14664">MIGATAATIAFVALDTERSVGFGTVRETAPAAASALEPALPLRLTRLRAELHIQPAQEAAWGQFKSRIMELDQVSRRIEAQAGGKGADAADEQARHALLFAVALSDMDDVLTTAQASTFNRAARALGSTFICATVRPGGA</sequence>
<name>A0A4R1I2K4_ANCAQ</name>
<accession>A0A4R1I2K4</accession>
<reference evidence="1 2" key="1">
    <citation type="submission" date="2019-03" db="EMBL/GenBank/DDBJ databases">
        <title>Genomic Encyclopedia of Type Strains, Phase IV (KMG-IV): sequencing the most valuable type-strain genomes for metagenomic binning, comparative biology and taxonomic classification.</title>
        <authorList>
            <person name="Goeker M."/>
        </authorList>
    </citation>
    <scope>NUCLEOTIDE SEQUENCE [LARGE SCALE GENOMIC DNA]</scope>
    <source>
        <strain evidence="1 2">DSM 101</strain>
    </source>
</reference>